<accession>A0AAF1A002</accession>
<protein>
    <submittedName>
        <fullName evidence="1">Uncharacterized protein</fullName>
    </submittedName>
</protein>
<proteinExistence type="predicted"/>
<evidence type="ECO:0000313" key="1">
    <source>
        <dbReference type="EMBL" id="WMV59132.1"/>
    </source>
</evidence>
<dbReference type="AlphaFoldDB" id="A0AAF1A002"/>
<dbReference type="EMBL" id="CP133623">
    <property type="protein sequence ID" value="WMV59132.1"/>
    <property type="molecule type" value="Genomic_DNA"/>
</dbReference>
<reference evidence="1" key="1">
    <citation type="submission" date="2023-08" db="EMBL/GenBank/DDBJ databases">
        <title>A de novo genome assembly of Solanum verrucosum Schlechtendal, a Mexican diploid species geographically isolated from the other diploid A-genome species in potato relatives.</title>
        <authorList>
            <person name="Hosaka K."/>
        </authorList>
    </citation>
    <scope>NUCLEOTIDE SEQUENCE</scope>
    <source>
        <tissue evidence="1">Young leaves</tissue>
    </source>
</reference>
<gene>
    <name evidence="1" type="ORF">MTR67_052517</name>
</gene>
<keyword evidence="2" id="KW-1185">Reference proteome</keyword>
<feature type="non-terminal residue" evidence="1">
    <location>
        <position position="34"/>
    </location>
</feature>
<dbReference type="Proteomes" id="UP001234989">
    <property type="component" value="Chromosome 12"/>
</dbReference>
<organism evidence="1 2">
    <name type="scientific">Solanum verrucosum</name>
    <dbReference type="NCBI Taxonomy" id="315347"/>
    <lineage>
        <taxon>Eukaryota</taxon>
        <taxon>Viridiplantae</taxon>
        <taxon>Streptophyta</taxon>
        <taxon>Embryophyta</taxon>
        <taxon>Tracheophyta</taxon>
        <taxon>Spermatophyta</taxon>
        <taxon>Magnoliopsida</taxon>
        <taxon>eudicotyledons</taxon>
        <taxon>Gunneridae</taxon>
        <taxon>Pentapetalae</taxon>
        <taxon>asterids</taxon>
        <taxon>lamiids</taxon>
        <taxon>Solanales</taxon>
        <taxon>Solanaceae</taxon>
        <taxon>Solanoideae</taxon>
        <taxon>Solaneae</taxon>
        <taxon>Solanum</taxon>
    </lineage>
</organism>
<sequence length="34" mass="4333">MQYPYPHQFHWYLRNLQTPDLQYLLFLHQRSLGK</sequence>
<evidence type="ECO:0000313" key="2">
    <source>
        <dbReference type="Proteomes" id="UP001234989"/>
    </source>
</evidence>
<name>A0AAF1A002_SOLVR</name>